<dbReference type="Gene3D" id="2.120.10.30">
    <property type="entry name" value="TolB, C-terminal domain"/>
    <property type="match status" value="1"/>
</dbReference>
<keyword evidence="2" id="KW-0732">Signal</keyword>
<feature type="coiled-coil region" evidence="1">
    <location>
        <begin position="356"/>
        <end position="383"/>
    </location>
</feature>
<accession>A0A9D9IZE1</accession>
<name>A0A9D9IZE1_9BACT</name>
<feature type="signal peptide" evidence="2">
    <location>
        <begin position="1"/>
        <end position="21"/>
    </location>
</feature>
<keyword evidence="1" id="KW-0175">Coiled coil</keyword>
<evidence type="ECO:0000256" key="2">
    <source>
        <dbReference type="SAM" id="SignalP"/>
    </source>
</evidence>
<feature type="non-terminal residue" evidence="3">
    <location>
        <position position="401"/>
    </location>
</feature>
<dbReference type="Proteomes" id="UP000823772">
    <property type="component" value="Unassembled WGS sequence"/>
</dbReference>
<sequence length="401" mass="44006">MHRLAITVFSAFIAFIMPGHAQTAVHTAKADSLMGEYRFEEALGCLEDMAAAATDSADLAVLQGKILRCRNAIALAEFVSSPKTVAAENFHKDSFFLYLPLAERSWRICPNSLVQNRREDFPSAFYHRDGDDIIVFTDKTGNGQWGLFSTERLNDTLWTYPSSVDEGAFSSGNVLFPMLSPDGKSLYFASDGLYGMGGYDLYVSHRDEKTGKWGVPENLGFPYSSPFNDILFAISENGKYCMTVSDRASGGGHVAGDSVRVYIMEYEPLAIKRKIQDPEELKAAASLEPATSATTAVKENPVQSGKGMEKYSAVLKEIRSLRDSLSKIESGLKTMREKYIASSADENMRASIRSGIEVSEAAMVRLRAESDRLNAELAAIEMDFLANGVVIDPDKALENIG</sequence>
<dbReference type="InterPro" id="IPR011659">
    <property type="entry name" value="WD40"/>
</dbReference>
<dbReference type="InterPro" id="IPR011042">
    <property type="entry name" value="6-blade_b-propeller_TolB-like"/>
</dbReference>
<dbReference type="EMBL" id="JADILY010000119">
    <property type="protein sequence ID" value="MBO8482032.1"/>
    <property type="molecule type" value="Genomic_DNA"/>
</dbReference>
<proteinExistence type="predicted"/>
<comment type="caution">
    <text evidence="3">The sequence shown here is derived from an EMBL/GenBank/DDBJ whole genome shotgun (WGS) entry which is preliminary data.</text>
</comment>
<reference evidence="3" key="2">
    <citation type="journal article" date="2021" name="PeerJ">
        <title>Extensive microbial diversity within the chicken gut microbiome revealed by metagenomics and culture.</title>
        <authorList>
            <person name="Gilroy R."/>
            <person name="Ravi A."/>
            <person name="Getino M."/>
            <person name="Pursley I."/>
            <person name="Horton D.L."/>
            <person name="Alikhan N.F."/>
            <person name="Baker D."/>
            <person name="Gharbi K."/>
            <person name="Hall N."/>
            <person name="Watson M."/>
            <person name="Adriaenssens E.M."/>
            <person name="Foster-Nyarko E."/>
            <person name="Jarju S."/>
            <person name="Secka A."/>
            <person name="Antonio M."/>
            <person name="Oren A."/>
            <person name="Chaudhuri R.R."/>
            <person name="La Ragione R."/>
            <person name="Hildebrand F."/>
            <person name="Pallen M.J."/>
        </authorList>
    </citation>
    <scope>NUCLEOTIDE SEQUENCE</scope>
    <source>
        <strain evidence="3">B3-2255</strain>
    </source>
</reference>
<evidence type="ECO:0000313" key="3">
    <source>
        <dbReference type="EMBL" id="MBO8482032.1"/>
    </source>
</evidence>
<reference evidence="3" key="1">
    <citation type="submission" date="2020-10" db="EMBL/GenBank/DDBJ databases">
        <authorList>
            <person name="Gilroy R."/>
        </authorList>
    </citation>
    <scope>NUCLEOTIDE SEQUENCE</scope>
    <source>
        <strain evidence="3">B3-2255</strain>
    </source>
</reference>
<evidence type="ECO:0000256" key="1">
    <source>
        <dbReference type="SAM" id="Coils"/>
    </source>
</evidence>
<evidence type="ECO:0000313" key="4">
    <source>
        <dbReference type="Proteomes" id="UP000823772"/>
    </source>
</evidence>
<feature type="chain" id="PRO_5039732885" evidence="2">
    <location>
        <begin position="22"/>
        <end position="401"/>
    </location>
</feature>
<organism evidence="3 4">
    <name type="scientific">Candidatus Merdivivens faecigallinarum</name>
    <dbReference type="NCBI Taxonomy" id="2840871"/>
    <lineage>
        <taxon>Bacteria</taxon>
        <taxon>Pseudomonadati</taxon>
        <taxon>Bacteroidota</taxon>
        <taxon>Bacteroidia</taxon>
        <taxon>Bacteroidales</taxon>
        <taxon>Muribaculaceae</taxon>
        <taxon>Muribaculaceae incertae sedis</taxon>
        <taxon>Candidatus Merdivivens</taxon>
    </lineage>
</organism>
<protein>
    <submittedName>
        <fullName evidence="3">PD40 domain-containing protein</fullName>
    </submittedName>
</protein>
<dbReference type="AlphaFoldDB" id="A0A9D9IZE1"/>
<dbReference type="SUPFAM" id="SSF82171">
    <property type="entry name" value="DPP6 N-terminal domain-like"/>
    <property type="match status" value="1"/>
</dbReference>
<gene>
    <name evidence="3" type="ORF">IAC87_05745</name>
</gene>
<dbReference type="Pfam" id="PF07676">
    <property type="entry name" value="PD40"/>
    <property type="match status" value="1"/>
</dbReference>